<evidence type="ECO:0000256" key="2">
    <source>
        <dbReference type="ARBA" id="ARBA00022527"/>
    </source>
</evidence>
<feature type="domain" description="Protein kinase" evidence="10">
    <location>
        <begin position="13"/>
        <end position="270"/>
    </location>
</feature>
<dbReference type="PROSITE" id="PS50011">
    <property type="entry name" value="PROTEIN_KINASE_DOM"/>
    <property type="match status" value="1"/>
</dbReference>
<dbReference type="RefSeq" id="WP_184753895.1">
    <property type="nucleotide sequence ID" value="NZ_BAABEK010000008.1"/>
</dbReference>
<evidence type="ECO:0000256" key="8">
    <source>
        <dbReference type="SAM" id="MobiDB-lite"/>
    </source>
</evidence>
<dbReference type="PANTHER" id="PTHR43289:SF6">
    <property type="entry name" value="SERINE_THREONINE-PROTEIN KINASE NEKL-3"/>
    <property type="match status" value="1"/>
</dbReference>
<dbReference type="Gene3D" id="1.10.510.10">
    <property type="entry name" value="Transferase(Phosphotransferase) domain 1"/>
    <property type="match status" value="1"/>
</dbReference>
<dbReference type="AlphaFoldDB" id="A0A7W7RSR9"/>
<dbReference type="PROSITE" id="PS00108">
    <property type="entry name" value="PROTEIN_KINASE_ST"/>
    <property type="match status" value="1"/>
</dbReference>
<keyword evidence="9" id="KW-0812">Transmembrane</keyword>
<keyword evidence="9" id="KW-0472">Membrane</keyword>
<protein>
    <recommendedName>
        <fullName evidence="1">non-specific serine/threonine protein kinase</fullName>
        <ecNumber evidence="1">2.7.11.1</ecNumber>
    </recommendedName>
</protein>
<name>A0A7W7RSR9_9ACTN</name>
<evidence type="ECO:0000256" key="6">
    <source>
        <dbReference type="ARBA" id="ARBA00022840"/>
    </source>
</evidence>
<evidence type="ECO:0000313" key="12">
    <source>
        <dbReference type="Proteomes" id="UP000534286"/>
    </source>
</evidence>
<dbReference type="SUPFAM" id="SSF56112">
    <property type="entry name" value="Protein kinase-like (PK-like)"/>
    <property type="match status" value="1"/>
</dbReference>
<evidence type="ECO:0000313" key="11">
    <source>
        <dbReference type="EMBL" id="MBB4937533.1"/>
    </source>
</evidence>
<accession>A0A7W7RSR9</accession>
<dbReference type="Pfam" id="PF00069">
    <property type="entry name" value="Pkinase"/>
    <property type="match status" value="1"/>
</dbReference>
<evidence type="ECO:0000256" key="7">
    <source>
        <dbReference type="PROSITE-ProRule" id="PRU10141"/>
    </source>
</evidence>
<dbReference type="CDD" id="cd14014">
    <property type="entry name" value="STKc_PknB_like"/>
    <property type="match status" value="1"/>
</dbReference>
<proteinExistence type="predicted"/>
<dbReference type="EMBL" id="JACHJU010000001">
    <property type="protein sequence ID" value="MBB4937533.1"/>
    <property type="molecule type" value="Genomic_DNA"/>
</dbReference>
<evidence type="ECO:0000256" key="5">
    <source>
        <dbReference type="ARBA" id="ARBA00022777"/>
    </source>
</evidence>
<dbReference type="GO" id="GO:0004674">
    <property type="term" value="F:protein serine/threonine kinase activity"/>
    <property type="evidence" value="ECO:0007669"/>
    <property type="project" value="UniProtKB-KW"/>
</dbReference>
<sequence>MPEQHTRVLADRYELITPLGRGTMGTVWRAFDRALGREVAIKEIRQESGLSEAQRTELRERMIREGRTAARISHPSVATVHDAIIENGSPWIIMELVQARSLEQVVEEEGPLPPRLVAEIGVDLLGALRAAHAQGVLHRDVKPGNVLITENGRVVLTDFGIAKAEGDTNLTKTGMVIGSPGYTAPERARGEHTGPESDLWSLGATLYFAVEGRPAYERSSVAETLAALMTDRADPPVQAGLLRPVLEQLLERDHTVRLAPAQAAAMLRAVAETPSASAGSAPAPAPPAPAPANAEANVRADAPPADEEFDADRTMMVIRPKNALRLPPRAAATPPFPEGTGPGPGTPAARWPGTAPQPPYTGSRQGPPAVPPQGPPGAVRPDTQDGPGRGFPGPSGAPGADPVWPAGPAAPNRGHSQYPGLGTDLFAIAGQGGKGEQTTTPARTRVGLIVLMSVAAVALVAIVILAFALWR</sequence>
<dbReference type="InterPro" id="IPR000719">
    <property type="entry name" value="Prot_kinase_dom"/>
</dbReference>
<comment type="caution">
    <text evidence="11">The sequence shown here is derived from an EMBL/GenBank/DDBJ whole genome shotgun (WGS) entry which is preliminary data.</text>
</comment>
<dbReference type="PROSITE" id="PS00107">
    <property type="entry name" value="PROTEIN_KINASE_ATP"/>
    <property type="match status" value="1"/>
</dbReference>
<dbReference type="InterPro" id="IPR017441">
    <property type="entry name" value="Protein_kinase_ATP_BS"/>
</dbReference>
<evidence type="ECO:0000256" key="4">
    <source>
        <dbReference type="ARBA" id="ARBA00022741"/>
    </source>
</evidence>
<gene>
    <name evidence="11" type="ORF">FHR32_001838</name>
</gene>
<feature type="compositionally biased region" description="Low complexity" evidence="8">
    <location>
        <begin position="323"/>
        <end position="333"/>
    </location>
</feature>
<evidence type="ECO:0000256" key="1">
    <source>
        <dbReference type="ARBA" id="ARBA00012513"/>
    </source>
</evidence>
<feature type="compositionally biased region" description="Low complexity" evidence="8">
    <location>
        <begin position="291"/>
        <end position="303"/>
    </location>
</feature>
<dbReference type="EC" id="2.7.11.1" evidence="1"/>
<keyword evidence="9" id="KW-1133">Transmembrane helix</keyword>
<dbReference type="Gene3D" id="3.30.200.20">
    <property type="entry name" value="Phosphorylase Kinase, domain 1"/>
    <property type="match status" value="1"/>
</dbReference>
<feature type="transmembrane region" description="Helical" evidence="9">
    <location>
        <begin position="446"/>
        <end position="470"/>
    </location>
</feature>
<keyword evidence="12" id="KW-1185">Reference proteome</keyword>
<dbReference type="InterPro" id="IPR008271">
    <property type="entry name" value="Ser/Thr_kinase_AS"/>
</dbReference>
<dbReference type="Proteomes" id="UP000534286">
    <property type="component" value="Unassembled WGS sequence"/>
</dbReference>
<evidence type="ECO:0000259" key="10">
    <source>
        <dbReference type="PROSITE" id="PS50011"/>
    </source>
</evidence>
<dbReference type="InterPro" id="IPR011009">
    <property type="entry name" value="Kinase-like_dom_sf"/>
</dbReference>
<dbReference type="SMART" id="SM00220">
    <property type="entry name" value="S_TKc"/>
    <property type="match status" value="1"/>
</dbReference>
<feature type="binding site" evidence="7">
    <location>
        <position position="42"/>
    </location>
    <ligand>
        <name>ATP</name>
        <dbReference type="ChEBI" id="CHEBI:30616"/>
    </ligand>
</feature>
<organism evidence="11 12">
    <name type="scientific">Streptosporangium album</name>
    <dbReference type="NCBI Taxonomy" id="47479"/>
    <lineage>
        <taxon>Bacteria</taxon>
        <taxon>Bacillati</taxon>
        <taxon>Actinomycetota</taxon>
        <taxon>Actinomycetes</taxon>
        <taxon>Streptosporangiales</taxon>
        <taxon>Streptosporangiaceae</taxon>
        <taxon>Streptosporangium</taxon>
    </lineage>
</organism>
<evidence type="ECO:0000256" key="9">
    <source>
        <dbReference type="SAM" id="Phobius"/>
    </source>
</evidence>
<keyword evidence="3" id="KW-0808">Transferase</keyword>
<keyword evidence="5" id="KW-0418">Kinase</keyword>
<keyword evidence="4 7" id="KW-0547">Nucleotide-binding</keyword>
<dbReference type="GO" id="GO:0005524">
    <property type="term" value="F:ATP binding"/>
    <property type="evidence" value="ECO:0007669"/>
    <property type="project" value="UniProtKB-UniRule"/>
</dbReference>
<keyword evidence="6 7" id="KW-0067">ATP-binding</keyword>
<reference evidence="11 12" key="1">
    <citation type="submission" date="2020-08" db="EMBL/GenBank/DDBJ databases">
        <title>Sequencing the genomes of 1000 actinobacteria strains.</title>
        <authorList>
            <person name="Klenk H.-P."/>
        </authorList>
    </citation>
    <scope>NUCLEOTIDE SEQUENCE [LARGE SCALE GENOMIC DNA]</scope>
    <source>
        <strain evidence="11 12">DSM 43023</strain>
    </source>
</reference>
<feature type="region of interest" description="Disordered" evidence="8">
    <location>
        <begin position="276"/>
        <end position="418"/>
    </location>
</feature>
<evidence type="ECO:0000256" key="3">
    <source>
        <dbReference type="ARBA" id="ARBA00022679"/>
    </source>
</evidence>
<dbReference type="PANTHER" id="PTHR43289">
    <property type="entry name" value="MITOGEN-ACTIVATED PROTEIN KINASE KINASE KINASE 20-RELATED"/>
    <property type="match status" value="1"/>
</dbReference>
<keyword evidence="2" id="KW-0723">Serine/threonine-protein kinase</keyword>